<dbReference type="InterPro" id="IPR003557">
    <property type="entry name" value="Cyt_c_biogenesis_CcmC"/>
</dbReference>
<evidence type="ECO:0000256" key="1">
    <source>
        <dbReference type="ARBA" id="ARBA00002442"/>
    </source>
</evidence>
<keyword evidence="9" id="KW-1003">Cell membrane</keyword>
<dbReference type="AlphaFoldDB" id="A0A6I3RY07"/>
<evidence type="ECO:0000256" key="3">
    <source>
        <dbReference type="ARBA" id="ARBA00005840"/>
    </source>
</evidence>
<dbReference type="GeneID" id="43347732"/>
<comment type="caution">
    <text evidence="11">The sequence shown here is derived from an EMBL/GenBank/DDBJ whole genome shotgun (WGS) entry which is preliminary data.</text>
</comment>
<evidence type="ECO:0000256" key="4">
    <source>
        <dbReference type="ARBA" id="ARBA00016463"/>
    </source>
</evidence>
<dbReference type="PANTHER" id="PTHR30071">
    <property type="entry name" value="HEME EXPORTER PROTEIN C"/>
    <property type="match status" value="1"/>
</dbReference>
<comment type="similarity">
    <text evidence="3 9">Belongs to the CcmC/CycZ/HelC family.</text>
</comment>
<keyword evidence="6 9" id="KW-0201">Cytochrome c-type biogenesis</keyword>
<dbReference type="Proteomes" id="UP000462362">
    <property type="component" value="Unassembled WGS sequence"/>
</dbReference>
<comment type="function">
    <text evidence="1 9">Required for the export of heme to the periplasm for the biogenesis of c-type cytochromes.</text>
</comment>
<evidence type="ECO:0000313" key="11">
    <source>
        <dbReference type="EMBL" id="MTU42172.1"/>
    </source>
</evidence>
<sequence length="245" mass="27503">MKTNKSILTPEGMYSFAGKALRPCFILAIIVILAAMYVGFFLAPVDATQGNSYRILYIHVACAWMAMLLYVVMAIFCSLGLITENRLWPMVAASLAPTGCLMAFLALWTGSLWGRPTWGAYWVWDARLTSALILFFFYLGYIALQNAIPDWRRADKACAVIGIVGVINVPIVYFSVQWWNTLHQGASITASGSSIHPVMLWALALMVIGFWLYTFAVTFVRLRSVILERERNQEWAQQLALKGEL</sequence>
<dbReference type="InterPro" id="IPR002541">
    <property type="entry name" value="Cyt_c_assembly"/>
</dbReference>
<dbReference type="PANTHER" id="PTHR30071:SF1">
    <property type="entry name" value="CYTOCHROME B_B6 PROTEIN-RELATED"/>
    <property type="match status" value="1"/>
</dbReference>
<dbReference type="GO" id="GO:0020037">
    <property type="term" value="F:heme binding"/>
    <property type="evidence" value="ECO:0007669"/>
    <property type="project" value="InterPro"/>
</dbReference>
<evidence type="ECO:0000313" key="12">
    <source>
        <dbReference type="Proteomes" id="UP000462362"/>
    </source>
</evidence>
<gene>
    <name evidence="9" type="primary">ccmC</name>
    <name evidence="11" type="ORF">GMD42_00750</name>
</gene>
<feature type="transmembrane region" description="Helical" evidence="9">
    <location>
        <begin position="55"/>
        <end position="81"/>
    </location>
</feature>
<feature type="transmembrane region" description="Helical" evidence="9">
    <location>
        <begin position="20"/>
        <end position="43"/>
    </location>
</feature>
<comment type="subcellular location">
    <subcellularLocation>
        <location evidence="9">Cell inner membrane</location>
    </subcellularLocation>
    <subcellularLocation>
        <location evidence="2">Membrane</location>
        <topology evidence="2">Multi-pass membrane protein</topology>
    </subcellularLocation>
</comment>
<dbReference type="GO" id="GO:0017004">
    <property type="term" value="P:cytochrome complex assembly"/>
    <property type="evidence" value="ECO:0007669"/>
    <property type="project" value="UniProtKB-KW"/>
</dbReference>
<protein>
    <recommendedName>
        <fullName evidence="4 9">Heme exporter protein C</fullName>
    </recommendedName>
    <alternativeName>
        <fullName evidence="9">Cytochrome c-type biogenesis protein</fullName>
    </alternativeName>
</protein>
<feature type="transmembrane region" description="Helical" evidence="9">
    <location>
        <begin position="199"/>
        <end position="222"/>
    </location>
</feature>
<dbReference type="PRINTS" id="PR01386">
    <property type="entry name" value="CCMCBIOGNSIS"/>
</dbReference>
<organism evidence="11 12">
    <name type="scientific">Parasutterella excrementihominis</name>
    <dbReference type="NCBI Taxonomy" id="487175"/>
    <lineage>
        <taxon>Bacteria</taxon>
        <taxon>Pseudomonadati</taxon>
        <taxon>Pseudomonadota</taxon>
        <taxon>Betaproteobacteria</taxon>
        <taxon>Burkholderiales</taxon>
        <taxon>Sutterellaceae</taxon>
        <taxon>Parasutterella</taxon>
    </lineage>
</organism>
<reference evidence="11 12" key="1">
    <citation type="journal article" date="2019" name="Nat. Med.">
        <title>A library of human gut bacterial isolates paired with longitudinal multiomics data enables mechanistic microbiome research.</title>
        <authorList>
            <person name="Poyet M."/>
            <person name="Groussin M."/>
            <person name="Gibbons S.M."/>
            <person name="Avila-Pacheco J."/>
            <person name="Jiang X."/>
            <person name="Kearney S.M."/>
            <person name="Perrotta A.R."/>
            <person name="Berdy B."/>
            <person name="Zhao S."/>
            <person name="Lieberman T.D."/>
            <person name="Swanson P.K."/>
            <person name="Smith M."/>
            <person name="Roesemann S."/>
            <person name="Alexander J.E."/>
            <person name="Rich S.A."/>
            <person name="Livny J."/>
            <person name="Vlamakis H."/>
            <person name="Clish C."/>
            <person name="Bullock K."/>
            <person name="Deik A."/>
            <person name="Scott J."/>
            <person name="Pierce K.A."/>
            <person name="Xavier R.J."/>
            <person name="Alm E.J."/>
        </authorList>
    </citation>
    <scope>NUCLEOTIDE SEQUENCE [LARGE SCALE GENOMIC DNA]</scope>
    <source>
        <strain evidence="11 12">BIOML-A2</strain>
    </source>
</reference>
<keyword evidence="9" id="KW-0997">Cell inner membrane</keyword>
<dbReference type="InterPro" id="IPR045062">
    <property type="entry name" value="Cyt_c_biogenesis_CcsA/CcmC"/>
</dbReference>
<proteinExistence type="inferred from homology"/>
<dbReference type="GO" id="GO:0005886">
    <property type="term" value="C:plasma membrane"/>
    <property type="evidence" value="ECO:0007669"/>
    <property type="project" value="UniProtKB-SubCell"/>
</dbReference>
<evidence type="ECO:0000259" key="10">
    <source>
        <dbReference type="Pfam" id="PF01578"/>
    </source>
</evidence>
<evidence type="ECO:0000256" key="9">
    <source>
        <dbReference type="RuleBase" id="RU364092"/>
    </source>
</evidence>
<evidence type="ECO:0000256" key="5">
    <source>
        <dbReference type="ARBA" id="ARBA00022692"/>
    </source>
</evidence>
<feature type="transmembrane region" description="Helical" evidence="9">
    <location>
        <begin position="121"/>
        <end position="144"/>
    </location>
</feature>
<accession>A0A6I3RY07</accession>
<feature type="transmembrane region" description="Helical" evidence="9">
    <location>
        <begin position="88"/>
        <end position="109"/>
    </location>
</feature>
<keyword evidence="5 9" id="KW-0812">Transmembrane</keyword>
<dbReference type="NCBIfam" id="TIGR01191">
    <property type="entry name" value="ccmC"/>
    <property type="match status" value="1"/>
</dbReference>
<feature type="domain" description="Cytochrome c assembly protein" evidence="10">
    <location>
        <begin position="24"/>
        <end position="183"/>
    </location>
</feature>
<dbReference type="GO" id="GO:0015232">
    <property type="term" value="F:heme transmembrane transporter activity"/>
    <property type="evidence" value="ECO:0007669"/>
    <property type="project" value="InterPro"/>
</dbReference>
<evidence type="ECO:0000256" key="8">
    <source>
        <dbReference type="ARBA" id="ARBA00023136"/>
    </source>
</evidence>
<keyword evidence="9" id="KW-0813">Transport</keyword>
<feature type="transmembrane region" description="Helical" evidence="9">
    <location>
        <begin position="156"/>
        <end position="179"/>
    </location>
</feature>
<dbReference type="RefSeq" id="WP_008810874.1">
    <property type="nucleotide sequence ID" value="NZ_CAKVUT010000061.1"/>
</dbReference>
<keyword evidence="8 9" id="KW-0472">Membrane</keyword>
<dbReference type="EMBL" id="WNCL01000001">
    <property type="protein sequence ID" value="MTU42172.1"/>
    <property type="molecule type" value="Genomic_DNA"/>
</dbReference>
<evidence type="ECO:0000256" key="7">
    <source>
        <dbReference type="ARBA" id="ARBA00022989"/>
    </source>
</evidence>
<dbReference type="Pfam" id="PF01578">
    <property type="entry name" value="Cytochrom_C_asm"/>
    <property type="match status" value="1"/>
</dbReference>
<name>A0A6I3RY07_9BURK</name>
<evidence type="ECO:0000256" key="6">
    <source>
        <dbReference type="ARBA" id="ARBA00022748"/>
    </source>
</evidence>
<evidence type="ECO:0000256" key="2">
    <source>
        <dbReference type="ARBA" id="ARBA00004141"/>
    </source>
</evidence>
<keyword evidence="7 9" id="KW-1133">Transmembrane helix</keyword>